<evidence type="ECO:0000256" key="10">
    <source>
        <dbReference type="ARBA" id="ARBA00022840"/>
    </source>
</evidence>
<dbReference type="GO" id="GO:0005524">
    <property type="term" value="F:ATP binding"/>
    <property type="evidence" value="ECO:0007669"/>
    <property type="project" value="UniProtKB-KW"/>
</dbReference>
<evidence type="ECO:0000256" key="8">
    <source>
        <dbReference type="ARBA" id="ARBA00022771"/>
    </source>
</evidence>
<evidence type="ECO:0000259" key="14">
    <source>
        <dbReference type="PROSITE" id="PS50893"/>
    </source>
</evidence>
<dbReference type="InterPro" id="IPR017871">
    <property type="entry name" value="ABC_transporter-like_CS"/>
</dbReference>
<dbReference type="InterPro" id="IPR003439">
    <property type="entry name" value="ABC_transporter-like_ATP-bd"/>
</dbReference>
<organism evidence="15">
    <name type="scientific">bioreactor metagenome</name>
    <dbReference type="NCBI Taxonomy" id="1076179"/>
    <lineage>
        <taxon>unclassified sequences</taxon>
        <taxon>metagenomes</taxon>
        <taxon>ecological metagenomes</taxon>
    </lineage>
</organism>
<dbReference type="Gene3D" id="3.30.190.20">
    <property type="match status" value="1"/>
</dbReference>
<dbReference type="PANTHER" id="PTHR43152">
    <property type="entry name" value="UVRABC SYSTEM PROTEIN A"/>
    <property type="match status" value="1"/>
</dbReference>
<keyword evidence="12" id="KW-0238">DNA-binding</keyword>
<keyword evidence="5" id="KW-0547">Nucleotide-binding</keyword>
<evidence type="ECO:0000256" key="12">
    <source>
        <dbReference type="ARBA" id="ARBA00023125"/>
    </source>
</evidence>
<dbReference type="GO" id="GO:0004518">
    <property type="term" value="F:nuclease activity"/>
    <property type="evidence" value="ECO:0007669"/>
    <property type="project" value="UniProtKB-KW"/>
</dbReference>
<dbReference type="InterPro" id="IPR004602">
    <property type="entry name" value="UvrA"/>
</dbReference>
<gene>
    <name evidence="15" type="primary">uvrA_8</name>
    <name evidence="15" type="ORF">SDC9_14577</name>
</gene>
<dbReference type="PROSITE" id="PS00211">
    <property type="entry name" value="ABC_TRANSPORTER_1"/>
    <property type="match status" value="2"/>
</dbReference>
<keyword evidence="7" id="KW-0228">DNA excision</keyword>
<accession>A0A644TPK1</accession>
<dbReference type="NCBIfam" id="TIGR00630">
    <property type="entry name" value="uvra"/>
    <property type="match status" value="1"/>
</dbReference>
<dbReference type="PROSITE" id="PS50893">
    <property type="entry name" value="ABC_TRANSPORTER_2"/>
    <property type="match status" value="1"/>
</dbReference>
<keyword evidence="3" id="KW-0479">Metal-binding</keyword>
<dbReference type="EMBL" id="VSSQ01000043">
    <property type="protein sequence ID" value="MPL68844.1"/>
    <property type="molecule type" value="Genomic_DNA"/>
</dbReference>
<dbReference type="Gene3D" id="1.10.8.280">
    <property type="entry name" value="ABC transporter ATPase domain-like"/>
    <property type="match status" value="1"/>
</dbReference>
<comment type="subcellular location">
    <subcellularLocation>
        <location evidence="1">Cytoplasm</location>
    </subcellularLocation>
</comment>
<evidence type="ECO:0000313" key="15">
    <source>
        <dbReference type="EMBL" id="MPL68844.1"/>
    </source>
</evidence>
<keyword evidence="2" id="KW-0963">Cytoplasm</keyword>
<evidence type="ECO:0000256" key="4">
    <source>
        <dbReference type="ARBA" id="ARBA00022737"/>
    </source>
</evidence>
<dbReference type="GO" id="GO:0008270">
    <property type="term" value="F:zinc ion binding"/>
    <property type="evidence" value="ECO:0007669"/>
    <property type="project" value="UniProtKB-KW"/>
</dbReference>
<dbReference type="Gene3D" id="3.40.50.300">
    <property type="entry name" value="P-loop containing nucleotide triphosphate hydrolases"/>
    <property type="match status" value="3"/>
</dbReference>
<dbReference type="AlphaFoldDB" id="A0A644TPK1"/>
<protein>
    <submittedName>
        <fullName evidence="15">UvrABC system protein A</fullName>
    </submittedName>
</protein>
<keyword evidence="11" id="KW-0267">Excision nuclease</keyword>
<evidence type="ECO:0000256" key="3">
    <source>
        <dbReference type="ARBA" id="ARBA00022723"/>
    </source>
</evidence>
<evidence type="ECO:0000256" key="13">
    <source>
        <dbReference type="ARBA" id="ARBA00023204"/>
    </source>
</evidence>
<evidence type="ECO:0000256" key="9">
    <source>
        <dbReference type="ARBA" id="ARBA00022833"/>
    </source>
</evidence>
<keyword evidence="6" id="KW-0227">DNA damage</keyword>
<evidence type="ECO:0000256" key="1">
    <source>
        <dbReference type="ARBA" id="ARBA00004496"/>
    </source>
</evidence>
<dbReference type="GO" id="GO:0009380">
    <property type="term" value="C:excinuclease repair complex"/>
    <property type="evidence" value="ECO:0007669"/>
    <property type="project" value="InterPro"/>
</dbReference>
<dbReference type="InterPro" id="IPR027417">
    <property type="entry name" value="P-loop_NTPase"/>
</dbReference>
<keyword evidence="9" id="KW-0862">Zinc</keyword>
<dbReference type="PANTHER" id="PTHR43152:SF2">
    <property type="entry name" value="DRUG RESISTANCE ABC TRANSPORTER"/>
    <property type="match status" value="1"/>
</dbReference>
<evidence type="ECO:0000256" key="5">
    <source>
        <dbReference type="ARBA" id="ARBA00022741"/>
    </source>
</evidence>
<dbReference type="GO" id="GO:0003677">
    <property type="term" value="F:DNA binding"/>
    <property type="evidence" value="ECO:0007669"/>
    <property type="project" value="UniProtKB-KW"/>
</dbReference>
<sequence length="1029" mass="112963">MQAGKGLRDPGGWGLRVHFAAAGARKNTQALPLPMPLGPLTYAFMNTSKPCIHIEKARQHNLKNISLDIPRDELVVICGPSGSGKSTLAFDIVYAEGQRRYVESLSAYARQFLPQMDKPDVEKIEGLSPAISLEQQSVSRNPRSTVGTVTEIYDFLRVFFARLGRMYCPQCGRPIEARAADEIIGDIMALPQGAKFMVMAPLVELQKGTHQDKFKKLKAEGFARVRVNGEFYTLDDVPTLDKNKKHSIDLVVDRLVNKEGIRGRLADSVELALRYGEGRLVLHEPDKAAAGQEADTVHSTTSVCAHCRISLPAPSPQLFSFNGPQGACPRCVGLGGVDYFEPRLIAPNMGLSLNTGALLPWATDKMFSRYEDALKALGKRFKFQLSTPLEQFSEDALSALFYGEDEQGRPARASLGLRRNWMGGSVALGAGGDYQSEHFSDALRTQGQVGVSEKRWPGVIPLLESGMQYGDAWREALSRYRQTMDCPDCHGARLNTNALSVRVDDLNIAQFCNLSVERALEWLEKREFTGRHVVIAEPLMKELTHRLSFMRSVGLEYLSLGRSMSTLSGGEAQRIRLASQLGSGLVGVTYVLDEPSIGLHPRDNERLLGTLRSLQARGNTVLVVEHDEATICAADTVIELGPGSGSQGGEIMFQGRVDDLLGKADTLTARYLRGDDVIALPDERREGQGALVMHGITTNNLRNIDCRIPLGVLTCVTGVSGSGKSSLVVDTLYKHVALNLGLRVDQPGTIGGLEYEKGSAPVERIVAIDQTPIGRTPRSNPATYTKIFDEIRNIFAMTQDARKRGYKPGRFSFNVRGGRCEACGGDGQIRVEMHFLPDVYVTCDVCKGKRYNHETLEVRYKGLNIAEVLDLTVHQARQLFESYPSLERRLAVLEEVGLEYLRLGQPATTLSGGEAQRIKISRELGKRSLPGTMYILDEPTTGLHMHEVGKLIKVLHALVDRGASVVVIEHNTDMILASDHVLDMGPGGGENGGQIVSAGTPEAIVADPNSVTGRFLMQERLDRLKRRRE</sequence>
<feature type="domain" description="ABC transporter" evidence="14">
    <location>
        <begin position="672"/>
        <end position="1011"/>
    </location>
</feature>
<comment type="caution">
    <text evidence="15">The sequence shown here is derived from an EMBL/GenBank/DDBJ whole genome shotgun (WGS) entry which is preliminary data.</text>
</comment>
<evidence type="ECO:0000256" key="6">
    <source>
        <dbReference type="ARBA" id="ARBA00022763"/>
    </source>
</evidence>
<evidence type="ECO:0000256" key="2">
    <source>
        <dbReference type="ARBA" id="ARBA00022490"/>
    </source>
</evidence>
<proteinExistence type="predicted"/>
<keyword evidence="10" id="KW-0067">ATP-binding</keyword>
<name>A0A644TPK1_9ZZZZ</name>
<evidence type="ECO:0000256" key="7">
    <source>
        <dbReference type="ARBA" id="ARBA00022769"/>
    </source>
</evidence>
<keyword evidence="4" id="KW-0677">Repeat</keyword>
<dbReference type="InterPro" id="IPR041552">
    <property type="entry name" value="UvrA_DNA-bd"/>
</dbReference>
<dbReference type="SUPFAM" id="SSF52540">
    <property type="entry name" value="P-loop containing nucleoside triphosphate hydrolases"/>
    <property type="match status" value="2"/>
</dbReference>
<dbReference type="Pfam" id="PF17760">
    <property type="entry name" value="UvrA_inter"/>
    <property type="match status" value="1"/>
</dbReference>
<dbReference type="GO" id="GO:0016887">
    <property type="term" value="F:ATP hydrolysis activity"/>
    <property type="evidence" value="ECO:0007669"/>
    <property type="project" value="InterPro"/>
</dbReference>
<evidence type="ECO:0000256" key="11">
    <source>
        <dbReference type="ARBA" id="ARBA00022881"/>
    </source>
</evidence>
<keyword evidence="13" id="KW-0234">DNA repair</keyword>
<keyword evidence="8" id="KW-0863">Zinc-finger</keyword>
<dbReference type="GO" id="GO:0006289">
    <property type="term" value="P:nucleotide-excision repair"/>
    <property type="evidence" value="ECO:0007669"/>
    <property type="project" value="InterPro"/>
</dbReference>
<dbReference type="FunFam" id="1.20.1580.10:FF:000002">
    <property type="entry name" value="UvrABC system protein A"/>
    <property type="match status" value="1"/>
</dbReference>
<dbReference type="InterPro" id="IPR041102">
    <property type="entry name" value="UvrA_inter"/>
</dbReference>
<reference evidence="15" key="1">
    <citation type="submission" date="2019-08" db="EMBL/GenBank/DDBJ databases">
        <authorList>
            <person name="Kucharzyk K."/>
            <person name="Murdoch R.W."/>
            <person name="Higgins S."/>
            <person name="Loffler F."/>
        </authorList>
    </citation>
    <scope>NUCLEOTIDE SEQUENCE</scope>
</reference>
<dbReference type="Pfam" id="PF00005">
    <property type="entry name" value="ABC_tran"/>
    <property type="match status" value="1"/>
</dbReference>
<dbReference type="Pfam" id="PF17755">
    <property type="entry name" value="UvrA_DNA-bind"/>
    <property type="match status" value="1"/>
</dbReference>
<dbReference type="Gene3D" id="1.20.1580.10">
    <property type="entry name" value="ABC transporter ATPase like domain"/>
    <property type="match status" value="3"/>
</dbReference>
<dbReference type="GO" id="GO:0005737">
    <property type="term" value="C:cytoplasm"/>
    <property type="evidence" value="ECO:0007669"/>
    <property type="project" value="UniProtKB-SubCell"/>
</dbReference>